<accession>A0A2S4JHW8</accession>
<dbReference type="CDD" id="cd01392">
    <property type="entry name" value="HTH_LacI"/>
    <property type="match status" value="1"/>
</dbReference>
<dbReference type="PANTHER" id="PTHR30146">
    <property type="entry name" value="LACI-RELATED TRANSCRIPTIONAL REPRESSOR"/>
    <property type="match status" value="1"/>
</dbReference>
<dbReference type="Gene3D" id="1.10.260.40">
    <property type="entry name" value="lambda repressor-like DNA-binding domains"/>
    <property type="match status" value="1"/>
</dbReference>
<evidence type="ECO:0000313" key="5">
    <source>
        <dbReference type="EMBL" id="POQ99126.1"/>
    </source>
</evidence>
<evidence type="ECO:0000256" key="3">
    <source>
        <dbReference type="ARBA" id="ARBA00023163"/>
    </source>
</evidence>
<dbReference type="InterPro" id="IPR046335">
    <property type="entry name" value="LacI/GalR-like_sensor"/>
</dbReference>
<dbReference type="SUPFAM" id="SSF47413">
    <property type="entry name" value="lambda repressor-like DNA-binding domains"/>
    <property type="match status" value="1"/>
</dbReference>
<dbReference type="AlphaFoldDB" id="A0A2S4JHW8"/>
<evidence type="ECO:0000256" key="2">
    <source>
        <dbReference type="ARBA" id="ARBA00023125"/>
    </source>
</evidence>
<dbReference type="PROSITE" id="PS50932">
    <property type="entry name" value="HTH_LACI_2"/>
    <property type="match status" value="1"/>
</dbReference>
<keyword evidence="2" id="KW-0238">DNA-binding</keyword>
<dbReference type="Gene3D" id="3.40.50.2300">
    <property type="match status" value="2"/>
</dbReference>
<evidence type="ECO:0000313" key="6">
    <source>
        <dbReference type="Proteomes" id="UP000237350"/>
    </source>
</evidence>
<sequence length="344" mass="38318">MTIKDIARIARVSVSTVSRSLNDSPLVAESTRRRIKAIAEDRGFEFNAGARGMVTRSVGTIGVILPDEYDEFHMQLYHSGLHSALRRALERSGLDLIVGFARNRFDGSDNVTRLVRRKKVDGLIIMGSRLERETEHYLQETRTSYVFSHYPPAEPRPDVDWVYVDHEKGGMLAGDHFLQCRCRKIVVLGDPSLGLEFNQRLAGLEKALALAEPSGEILIIPGEPSIKEGFRLVREHRAEIKSCDALFAMNDLMAIGAMQALAAEGVAVPGDLPVVGYDDIPLAESLHPSLTTVRQPSEEVAFMTCERLIEMIEDKSRGRVHQPRHIALQPQLILRESSPGCESR</sequence>
<dbReference type="InterPro" id="IPR000843">
    <property type="entry name" value="HTH_LacI"/>
</dbReference>
<dbReference type="RefSeq" id="WP_103680764.1">
    <property type="nucleotide sequence ID" value="NZ_LPWH01000111.1"/>
</dbReference>
<feature type="domain" description="HTH lacI-type" evidence="4">
    <location>
        <begin position="1"/>
        <end position="55"/>
    </location>
</feature>
<name>A0A2S4JHW8_9SPIO</name>
<organism evidence="5 6">
    <name type="scientific">Alkalispirochaeta sphaeroplastigenens</name>
    <dbReference type="NCBI Taxonomy" id="1187066"/>
    <lineage>
        <taxon>Bacteria</taxon>
        <taxon>Pseudomonadati</taxon>
        <taxon>Spirochaetota</taxon>
        <taxon>Spirochaetia</taxon>
        <taxon>Spirochaetales</taxon>
        <taxon>Spirochaetaceae</taxon>
        <taxon>Alkalispirochaeta</taxon>
    </lineage>
</organism>
<reference evidence="6" key="1">
    <citation type="submission" date="2015-12" db="EMBL/GenBank/DDBJ databases">
        <authorList>
            <person name="Lodha T.D."/>
            <person name="Chintalapati S."/>
            <person name="Chintalapati V.R."/>
            <person name="Sravanthi T."/>
        </authorList>
    </citation>
    <scope>NUCLEOTIDE SEQUENCE [LARGE SCALE GENOMIC DNA]</scope>
    <source>
        <strain evidence="6">JC133</strain>
    </source>
</reference>
<dbReference type="CDD" id="cd06267">
    <property type="entry name" value="PBP1_LacI_sugar_binding-like"/>
    <property type="match status" value="1"/>
</dbReference>
<dbReference type="SMART" id="SM00354">
    <property type="entry name" value="HTH_LACI"/>
    <property type="match status" value="1"/>
</dbReference>
<dbReference type="GO" id="GO:0000976">
    <property type="term" value="F:transcription cis-regulatory region binding"/>
    <property type="evidence" value="ECO:0007669"/>
    <property type="project" value="TreeGrafter"/>
</dbReference>
<keyword evidence="6" id="KW-1185">Reference proteome</keyword>
<keyword evidence="3" id="KW-0804">Transcription</keyword>
<dbReference type="InterPro" id="IPR028082">
    <property type="entry name" value="Peripla_BP_I"/>
</dbReference>
<proteinExistence type="predicted"/>
<evidence type="ECO:0000259" key="4">
    <source>
        <dbReference type="PROSITE" id="PS50932"/>
    </source>
</evidence>
<gene>
    <name evidence="5" type="ORF">AU468_10960</name>
</gene>
<comment type="caution">
    <text evidence="5">The sequence shown here is derived from an EMBL/GenBank/DDBJ whole genome shotgun (WGS) entry which is preliminary data.</text>
</comment>
<dbReference type="OrthoDB" id="367059at2"/>
<keyword evidence="1" id="KW-0805">Transcription regulation</keyword>
<dbReference type="InterPro" id="IPR010982">
    <property type="entry name" value="Lambda_DNA-bd_dom_sf"/>
</dbReference>
<dbReference type="PANTHER" id="PTHR30146:SF120">
    <property type="entry name" value="ALANINE RACEMASE"/>
    <property type="match status" value="1"/>
</dbReference>
<protein>
    <recommendedName>
        <fullName evidence="4">HTH lacI-type domain-containing protein</fullName>
    </recommendedName>
</protein>
<dbReference type="Pfam" id="PF13377">
    <property type="entry name" value="Peripla_BP_3"/>
    <property type="match status" value="1"/>
</dbReference>
<evidence type="ECO:0000256" key="1">
    <source>
        <dbReference type="ARBA" id="ARBA00023015"/>
    </source>
</evidence>
<dbReference type="EMBL" id="LPWH01000111">
    <property type="protein sequence ID" value="POQ99126.1"/>
    <property type="molecule type" value="Genomic_DNA"/>
</dbReference>
<dbReference type="Pfam" id="PF00356">
    <property type="entry name" value="LacI"/>
    <property type="match status" value="1"/>
</dbReference>
<dbReference type="SUPFAM" id="SSF53822">
    <property type="entry name" value="Periplasmic binding protein-like I"/>
    <property type="match status" value="1"/>
</dbReference>
<dbReference type="Proteomes" id="UP000237350">
    <property type="component" value="Unassembled WGS sequence"/>
</dbReference>
<dbReference type="GO" id="GO:0003700">
    <property type="term" value="F:DNA-binding transcription factor activity"/>
    <property type="evidence" value="ECO:0007669"/>
    <property type="project" value="TreeGrafter"/>
</dbReference>